<gene>
    <name evidence="1" type="ORF">NDU88_009005</name>
</gene>
<reference evidence="1" key="1">
    <citation type="journal article" date="2022" name="bioRxiv">
        <title>Sequencing and chromosome-scale assembly of the giantPleurodeles waltlgenome.</title>
        <authorList>
            <person name="Brown T."/>
            <person name="Elewa A."/>
            <person name="Iarovenko S."/>
            <person name="Subramanian E."/>
            <person name="Araus A.J."/>
            <person name="Petzold A."/>
            <person name="Susuki M."/>
            <person name="Suzuki K.-i.T."/>
            <person name="Hayashi T."/>
            <person name="Toyoda A."/>
            <person name="Oliveira C."/>
            <person name="Osipova E."/>
            <person name="Leigh N.D."/>
            <person name="Simon A."/>
            <person name="Yun M.H."/>
        </authorList>
    </citation>
    <scope>NUCLEOTIDE SEQUENCE</scope>
    <source>
        <strain evidence="1">20211129_DDA</strain>
        <tissue evidence="1">Liver</tissue>
    </source>
</reference>
<dbReference type="Proteomes" id="UP001066276">
    <property type="component" value="Chromosome 5"/>
</dbReference>
<sequence length="70" mass="7398">MAGARVRLPGCGNAKYGGAGWLPSRRMDLLPVTEEGGDMQVTVKVDAEDPDCWLSSGANEVAKLMFDLSG</sequence>
<accession>A0AAV7RXC9</accession>
<proteinExistence type="predicted"/>
<organism evidence="1 2">
    <name type="scientific">Pleurodeles waltl</name>
    <name type="common">Iberian ribbed newt</name>
    <dbReference type="NCBI Taxonomy" id="8319"/>
    <lineage>
        <taxon>Eukaryota</taxon>
        <taxon>Metazoa</taxon>
        <taxon>Chordata</taxon>
        <taxon>Craniata</taxon>
        <taxon>Vertebrata</taxon>
        <taxon>Euteleostomi</taxon>
        <taxon>Amphibia</taxon>
        <taxon>Batrachia</taxon>
        <taxon>Caudata</taxon>
        <taxon>Salamandroidea</taxon>
        <taxon>Salamandridae</taxon>
        <taxon>Pleurodelinae</taxon>
        <taxon>Pleurodeles</taxon>
    </lineage>
</organism>
<dbReference type="AlphaFoldDB" id="A0AAV7RXC9"/>
<protein>
    <submittedName>
        <fullName evidence="1">Uncharacterized protein</fullName>
    </submittedName>
</protein>
<comment type="caution">
    <text evidence="1">The sequence shown here is derived from an EMBL/GenBank/DDBJ whole genome shotgun (WGS) entry which is preliminary data.</text>
</comment>
<keyword evidence="2" id="KW-1185">Reference proteome</keyword>
<name>A0AAV7RXC9_PLEWA</name>
<evidence type="ECO:0000313" key="2">
    <source>
        <dbReference type="Proteomes" id="UP001066276"/>
    </source>
</evidence>
<dbReference type="EMBL" id="JANPWB010000009">
    <property type="protein sequence ID" value="KAJ1156281.1"/>
    <property type="molecule type" value="Genomic_DNA"/>
</dbReference>
<evidence type="ECO:0000313" key="1">
    <source>
        <dbReference type="EMBL" id="KAJ1156281.1"/>
    </source>
</evidence>